<name>A0A0P0WH66_ORYSJ</name>
<dbReference type="SMR" id="A0A0P0WH66"/>
<proteinExistence type="inferred from homology"/>
<dbReference type="InterPro" id="IPR023213">
    <property type="entry name" value="CAT-like_dom_sf"/>
</dbReference>
<accession>A0A0P0WH66</accession>
<protein>
    <submittedName>
        <fullName evidence="5">Os05g0116800 protein</fullName>
    </submittedName>
</protein>
<evidence type="ECO:0000256" key="1">
    <source>
        <dbReference type="ARBA" id="ARBA00009861"/>
    </source>
</evidence>
<keyword evidence="2" id="KW-0808">Transferase</keyword>
<dbReference type="PaxDb" id="39947-A0A0P0WH66"/>
<dbReference type="GO" id="GO:0050734">
    <property type="term" value="F:hydroxycinnamoyltransferase activity"/>
    <property type="evidence" value="ECO:0007669"/>
    <property type="project" value="UniProtKB-ARBA"/>
</dbReference>
<evidence type="ECO:0000313" key="5">
    <source>
        <dbReference type="EMBL" id="BAS91980.1"/>
    </source>
</evidence>
<dbReference type="STRING" id="39947.A0A0P0WH66"/>
<feature type="compositionally biased region" description="Low complexity" evidence="4">
    <location>
        <begin position="122"/>
        <end position="138"/>
    </location>
</feature>
<evidence type="ECO:0000256" key="2">
    <source>
        <dbReference type="ARBA" id="ARBA00022679"/>
    </source>
</evidence>
<keyword evidence="3" id="KW-0012">Acyltransferase</keyword>
<evidence type="ECO:0000313" key="6">
    <source>
        <dbReference type="Proteomes" id="UP000059680"/>
    </source>
</evidence>
<dbReference type="Pfam" id="PF02458">
    <property type="entry name" value="Transferase"/>
    <property type="match status" value="1"/>
</dbReference>
<reference evidence="5 6" key="2">
    <citation type="journal article" date="2013" name="Plant Cell Physiol.">
        <title>Rice Annotation Project Database (RAP-DB): an integrative and interactive database for rice genomics.</title>
        <authorList>
            <person name="Sakai H."/>
            <person name="Lee S.S."/>
            <person name="Tanaka T."/>
            <person name="Numa H."/>
            <person name="Kim J."/>
            <person name="Kawahara Y."/>
            <person name="Wakimoto H."/>
            <person name="Yang C.C."/>
            <person name="Iwamoto M."/>
            <person name="Abe T."/>
            <person name="Yamada Y."/>
            <person name="Muto A."/>
            <person name="Inokuchi H."/>
            <person name="Ikemura T."/>
            <person name="Matsumoto T."/>
            <person name="Sasaki T."/>
            <person name="Itoh T."/>
        </authorList>
    </citation>
    <scope>NUCLEOTIDE SEQUENCE [LARGE SCALE GENOMIC DNA]</scope>
    <source>
        <strain evidence="6">cv. Nipponbare</strain>
    </source>
</reference>
<dbReference type="PANTHER" id="PTHR31642:SF13">
    <property type="entry name" value="AGMATINE HYDROXYCINNAMOYLTRANSFERASE 1"/>
    <property type="match status" value="1"/>
</dbReference>
<reference evidence="5 6" key="3">
    <citation type="journal article" date="2013" name="Rice">
        <title>Improvement of the Oryza sativa Nipponbare reference genome using next generation sequence and optical map data.</title>
        <authorList>
            <person name="Kawahara Y."/>
            <person name="de la Bastide M."/>
            <person name="Hamilton J.P."/>
            <person name="Kanamori H."/>
            <person name="McCombie W.R."/>
            <person name="Ouyang S."/>
            <person name="Schwartz D.C."/>
            <person name="Tanaka T."/>
            <person name="Wu J."/>
            <person name="Zhou S."/>
            <person name="Childs K.L."/>
            <person name="Davidson R.M."/>
            <person name="Lin H."/>
            <person name="Quesada-Ocampo L."/>
            <person name="Vaillancourt B."/>
            <person name="Sakai H."/>
            <person name="Lee S.S."/>
            <person name="Kim J."/>
            <person name="Numa H."/>
            <person name="Itoh T."/>
            <person name="Buell C.R."/>
            <person name="Matsumoto T."/>
        </authorList>
    </citation>
    <scope>NUCLEOTIDE SEQUENCE [LARGE SCALE GENOMIC DNA]</scope>
    <source>
        <strain evidence="6">cv. Nipponbare</strain>
    </source>
</reference>
<dbReference type="Proteomes" id="UP000059680">
    <property type="component" value="Chromosome 5"/>
</dbReference>
<gene>
    <name evidence="5" type="ordered locus">Os05g0116800</name>
    <name evidence="5" type="ORF">OSNPB_050116800</name>
</gene>
<dbReference type="OMA" id="NKKCDVA"/>
<comment type="similarity">
    <text evidence="1">Belongs to the plant acyltransferase family.</text>
</comment>
<feature type="compositionally biased region" description="Basic residues" evidence="4">
    <location>
        <begin position="174"/>
        <end position="190"/>
    </location>
</feature>
<keyword evidence="6" id="KW-1185">Reference proteome</keyword>
<dbReference type="EMBL" id="AP014961">
    <property type="protein sequence ID" value="BAS91980.1"/>
    <property type="molecule type" value="Genomic_DNA"/>
</dbReference>
<reference evidence="6" key="1">
    <citation type="journal article" date="2005" name="Nature">
        <title>The map-based sequence of the rice genome.</title>
        <authorList>
            <consortium name="International rice genome sequencing project (IRGSP)"/>
            <person name="Matsumoto T."/>
            <person name="Wu J."/>
            <person name="Kanamori H."/>
            <person name="Katayose Y."/>
            <person name="Fujisawa M."/>
            <person name="Namiki N."/>
            <person name="Mizuno H."/>
            <person name="Yamamoto K."/>
            <person name="Antonio B.A."/>
            <person name="Baba T."/>
            <person name="Sakata K."/>
            <person name="Nagamura Y."/>
            <person name="Aoki H."/>
            <person name="Arikawa K."/>
            <person name="Arita K."/>
            <person name="Bito T."/>
            <person name="Chiden Y."/>
            <person name="Fujitsuka N."/>
            <person name="Fukunaka R."/>
            <person name="Hamada M."/>
            <person name="Harada C."/>
            <person name="Hayashi A."/>
            <person name="Hijishita S."/>
            <person name="Honda M."/>
            <person name="Hosokawa S."/>
            <person name="Ichikawa Y."/>
            <person name="Idonuma A."/>
            <person name="Iijima M."/>
            <person name="Ikeda M."/>
            <person name="Ikeno M."/>
            <person name="Ito K."/>
            <person name="Ito S."/>
            <person name="Ito T."/>
            <person name="Ito Y."/>
            <person name="Ito Y."/>
            <person name="Iwabuchi A."/>
            <person name="Kamiya K."/>
            <person name="Karasawa W."/>
            <person name="Kurita K."/>
            <person name="Katagiri S."/>
            <person name="Kikuta A."/>
            <person name="Kobayashi H."/>
            <person name="Kobayashi N."/>
            <person name="Machita K."/>
            <person name="Maehara T."/>
            <person name="Masukawa M."/>
            <person name="Mizubayashi T."/>
            <person name="Mukai Y."/>
            <person name="Nagasaki H."/>
            <person name="Nagata Y."/>
            <person name="Naito S."/>
            <person name="Nakashima M."/>
            <person name="Nakama Y."/>
            <person name="Nakamichi Y."/>
            <person name="Nakamura M."/>
            <person name="Meguro A."/>
            <person name="Negishi M."/>
            <person name="Ohta I."/>
            <person name="Ohta T."/>
            <person name="Okamoto M."/>
            <person name="Ono N."/>
            <person name="Saji S."/>
            <person name="Sakaguchi M."/>
            <person name="Sakai K."/>
            <person name="Shibata M."/>
            <person name="Shimokawa T."/>
            <person name="Song J."/>
            <person name="Takazaki Y."/>
            <person name="Terasawa K."/>
            <person name="Tsugane M."/>
            <person name="Tsuji K."/>
            <person name="Ueda S."/>
            <person name="Waki K."/>
            <person name="Yamagata H."/>
            <person name="Yamamoto M."/>
            <person name="Yamamoto S."/>
            <person name="Yamane H."/>
            <person name="Yoshiki S."/>
            <person name="Yoshihara R."/>
            <person name="Yukawa K."/>
            <person name="Zhong H."/>
            <person name="Yano M."/>
            <person name="Yuan Q."/>
            <person name="Ouyang S."/>
            <person name="Liu J."/>
            <person name="Jones K.M."/>
            <person name="Gansberger K."/>
            <person name="Moffat K."/>
            <person name="Hill J."/>
            <person name="Bera J."/>
            <person name="Fadrosh D."/>
            <person name="Jin S."/>
            <person name="Johri S."/>
            <person name="Kim M."/>
            <person name="Overton L."/>
            <person name="Reardon M."/>
            <person name="Tsitrin T."/>
            <person name="Vuong H."/>
            <person name="Weaver B."/>
            <person name="Ciecko A."/>
            <person name="Tallon L."/>
            <person name="Jackson J."/>
            <person name="Pai G."/>
            <person name="Aken S.V."/>
            <person name="Utterback T."/>
            <person name="Reidmuller S."/>
            <person name="Feldblyum T."/>
            <person name="Hsiao J."/>
            <person name="Zismann V."/>
            <person name="Iobst S."/>
            <person name="de Vazeille A.R."/>
            <person name="Buell C.R."/>
            <person name="Ying K."/>
            <person name="Li Y."/>
            <person name="Lu T."/>
            <person name="Huang Y."/>
            <person name="Zhao Q."/>
            <person name="Feng Q."/>
            <person name="Zhang L."/>
            <person name="Zhu J."/>
            <person name="Weng Q."/>
            <person name="Mu J."/>
            <person name="Lu Y."/>
            <person name="Fan D."/>
            <person name="Liu Y."/>
            <person name="Guan J."/>
            <person name="Zhang Y."/>
            <person name="Yu S."/>
            <person name="Liu X."/>
            <person name="Zhang Y."/>
            <person name="Hong G."/>
            <person name="Han B."/>
            <person name="Choisne N."/>
            <person name="Demange N."/>
            <person name="Orjeda G."/>
            <person name="Samain S."/>
            <person name="Cattolico L."/>
            <person name="Pelletier E."/>
            <person name="Couloux A."/>
            <person name="Segurens B."/>
            <person name="Wincker P."/>
            <person name="D'Hont A."/>
            <person name="Scarpelli C."/>
            <person name="Weissenbach J."/>
            <person name="Salanoubat M."/>
            <person name="Quetier F."/>
            <person name="Yu Y."/>
            <person name="Kim H.R."/>
            <person name="Rambo T."/>
            <person name="Currie J."/>
            <person name="Collura K."/>
            <person name="Luo M."/>
            <person name="Yang T."/>
            <person name="Ammiraju J.S.S."/>
            <person name="Engler F."/>
            <person name="Soderlund C."/>
            <person name="Wing R.A."/>
            <person name="Palmer L.E."/>
            <person name="de la Bastide M."/>
            <person name="Spiegel L."/>
            <person name="Nascimento L."/>
            <person name="Zutavern T."/>
            <person name="O'Shaughnessy A."/>
            <person name="Dike S."/>
            <person name="Dedhia N."/>
            <person name="Preston R."/>
            <person name="Balija V."/>
            <person name="McCombie W.R."/>
            <person name="Chow T."/>
            <person name="Chen H."/>
            <person name="Chung M."/>
            <person name="Chen C."/>
            <person name="Shaw J."/>
            <person name="Wu H."/>
            <person name="Hsiao K."/>
            <person name="Chao Y."/>
            <person name="Chu M."/>
            <person name="Cheng C."/>
            <person name="Hour A."/>
            <person name="Lee P."/>
            <person name="Lin S."/>
            <person name="Lin Y."/>
            <person name="Liou J."/>
            <person name="Liu S."/>
            <person name="Hsing Y."/>
            <person name="Raghuvanshi S."/>
            <person name="Mohanty A."/>
            <person name="Bharti A.K."/>
            <person name="Gaur A."/>
            <person name="Gupta V."/>
            <person name="Kumar D."/>
            <person name="Ravi V."/>
            <person name="Vij S."/>
            <person name="Kapur A."/>
            <person name="Khurana P."/>
            <person name="Khurana P."/>
            <person name="Khurana J.P."/>
            <person name="Tyagi A.K."/>
            <person name="Gaikwad K."/>
            <person name="Singh A."/>
            <person name="Dalal V."/>
            <person name="Srivastava S."/>
            <person name="Dixit A."/>
            <person name="Pal A.K."/>
            <person name="Ghazi I.A."/>
            <person name="Yadav M."/>
            <person name="Pandit A."/>
            <person name="Bhargava A."/>
            <person name="Sureshbabu K."/>
            <person name="Batra K."/>
            <person name="Sharma T.R."/>
            <person name="Mohapatra T."/>
            <person name="Singh N.K."/>
            <person name="Messing J."/>
            <person name="Nelson A.B."/>
            <person name="Fuks G."/>
            <person name="Kavchok S."/>
            <person name="Keizer G."/>
            <person name="Linton E."/>
            <person name="Llaca V."/>
            <person name="Song R."/>
            <person name="Tanyolac B."/>
            <person name="Young S."/>
            <person name="Ho-Il K."/>
            <person name="Hahn J.H."/>
            <person name="Sangsakoo G."/>
            <person name="Vanavichit A."/>
            <person name="de Mattos Luiz.A.T."/>
            <person name="Zimmer P.D."/>
            <person name="Malone G."/>
            <person name="Dellagostin O."/>
            <person name="de Oliveira A.C."/>
            <person name="Bevan M."/>
            <person name="Bancroft I."/>
            <person name="Minx P."/>
            <person name="Cordum H."/>
            <person name="Wilson R."/>
            <person name="Cheng Z."/>
            <person name="Jin W."/>
            <person name="Jiang J."/>
            <person name="Leong S.A."/>
            <person name="Iwama H."/>
            <person name="Gojobori T."/>
            <person name="Itoh T."/>
            <person name="Niimura Y."/>
            <person name="Fujii Y."/>
            <person name="Habara T."/>
            <person name="Sakai H."/>
            <person name="Sato Y."/>
            <person name="Wilson G."/>
            <person name="Kumar K."/>
            <person name="McCouch S."/>
            <person name="Juretic N."/>
            <person name="Hoen D."/>
            <person name="Wright S."/>
            <person name="Bruskiewich R."/>
            <person name="Bureau T."/>
            <person name="Miyao A."/>
            <person name="Hirochika H."/>
            <person name="Nishikawa T."/>
            <person name="Kadowaki K."/>
            <person name="Sugiura M."/>
            <person name="Burr B."/>
            <person name="Sasaki T."/>
        </authorList>
    </citation>
    <scope>NUCLEOTIDE SEQUENCE [LARGE SCALE GENOMIC DNA]</scope>
    <source>
        <strain evidence="6">cv. Nipponbare</strain>
    </source>
</reference>
<dbReference type="Gramene" id="Os05t0116800-00">
    <property type="protein sequence ID" value="Os05t0116800-00"/>
    <property type="gene ID" value="Os05g0116800"/>
</dbReference>
<evidence type="ECO:0000256" key="3">
    <source>
        <dbReference type="ARBA" id="ARBA00023315"/>
    </source>
</evidence>
<organism evidence="5 6">
    <name type="scientific">Oryza sativa subsp. japonica</name>
    <name type="common">Rice</name>
    <dbReference type="NCBI Taxonomy" id="39947"/>
    <lineage>
        <taxon>Eukaryota</taxon>
        <taxon>Viridiplantae</taxon>
        <taxon>Streptophyta</taxon>
        <taxon>Embryophyta</taxon>
        <taxon>Tracheophyta</taxon>
        <taxon>Spermatophyta</taxon>
        <taxon>Magnoliopsida</taxon>
        <taxon>Liliopsida</taxon>
        <taxon>Poales</taxon>
        <taxon>Poaceae</taxon>
        <taxon>BOP clade</taxon>
        <taxon>Oryzoideae</taxon>
        <taxon>Oryzeae</taxon>
        <taxon>Oryzinae</taxon>
        <taxon>Oryza</taxon>
        <taxon>Oryza sativa</taxon>
    </lineage>
</organism>
<dbReference type="eggNOG" id="ENOG502QTU2">
    <property type="taxonomic scope" value="Eukaryota"/>
</dbReference>
<feature type="region of interest" description="Disordered" evidence="4">
    <location>
        <begin position="109"/>
        <end position="201"/>
    </location>
</feature>
<dbReference type="Gene3D" id="3.30.559.10">
    <property type="entry name" value="Chloramphenicol acetyltransferase-like domain"/>
    <property type="match status" value="2"/>
</dbReference>
<dbReference type="PANTHER" id="PTHR31642">
    <property type="entry name" value="TRICHOTHECENE 3-O-ACETYLTRANSFERASE"/>
    <property type="match status" value="1"/>
</dbReference>
<dbReference type="AlphaFoldDB" id="A0A0P0WH66"/>
<evidence type="ECO:0000256" key="4">
    <source>
        <dbReference type="SAM" id="MobiDB-lite"/>
    </source>
</evidence>
<dbReference type="GO" id="GO:0016747">
    <property type="term" value="F:acyltransferase activity, transferring groups other than amino-acyl groups"/>
    <property type="evidence" value="ECO:0000318"/>
    <property type="project" value="GO_Central"/>
</dbReference>
<sequence length="406" mass="43675">MAVIYAFRPPTPPNAALELGLAKTLAVYREWAGELADGGDAVLLNDRGGALFVEAAVSAPLAAVMPFGPSPELLRLHPSRRRPRRPGAGARAAHAVRLRLAGDRVHVAPPRRLRAGRRELPRGVGPRVAAAARGAAPRLRPRHAVPAAPPAARPVPAPRHGVLRAQEEEEEPRRRRRRRRGRRRRARHGGARQDQGPLHQGVRGGCQGACVVVAVAVAAWVQHVRERGRPPLARGLAAGEATTLRVSVNGRTRMRPAVPRGYFGNLVLWAFPRCAAGELASRPVQHAAKLIRRAVARADDAYFRSFVDFASSGAVEAEGLAATADESQAVLCPDVEVDSWLGIDFYELDFGGGGGGGGPFYFTPSYLPMEGTVFLVPSFAGDGGIDAYVALFETHLDEFKKICYTY</sequence>
<dbReference type="InParanoid" id="A0A0P0WH66"/>
<dbReference type="InterPro" id="IPR050317">
    <property type="entry name" value="Plant_Fungal_Acyltransferase"/>
</dbReference>
<feature type="compositionally biased region" description="Pro residues" evidence="4">
    <location>
        <begin position="147"/>
        <end position="157"/>
    </location>
</feature>